<dbReference type="RefSeq" id="WP_034435679.1">
    <property type="nucleotide sequence ID" value="NZ_CBTK010000286.1"/>
</dbReference>
<reference evidence="1 2" key="1">
    <citation type="journal article" date="2014" name="ISME J.">
        <title>Candidatus Competibacter-lineage genomes retrieved from metagenomes reveal functional metabolic diversity.</title>
        <authorList>
            <person name="McIlroy S.J."/>
            <person name="Albertsen M."/>
            <person name="Andresen E.K."/>
            <person name="Saunders A.M."/>
            <person name="Kristiansen R."/>
            <person name="Stokholm-Bjerregaard M."/>
            <person name="Nielsen K.L."/>
            <person name="Nielsen P.H."/>
        </authorList>
    </citation>
    <scope>NUCLEOTIDE SEQUENCE [LARGE SCALE GENOMIC DNA]</scope>
    <source>
        <strain evidence="1 2">Run_B_J11</strain>
    </source>
</reference>
<proteinExistence type="predicted"/>
<accession>A0A7U7GEM7</accession>
<organism evidence="1 2">
    <name type="scientific">Candidatus Contendobacter odensis Run_B_J11</name>
    <dbReference type="NCBI Taxonomy" id="1400861"/>
    <lineage>
        <taxon>Bacteria</taxon>
        <taxon>Pseudomonadati</taxon>
        <taxon>Pseudomonadota</taxon>
        <taxon>Gammaproteobacteria</taxon>
        <taxon>Candidatus Competibacteraceae</taxon>
        <taxon>Candidatus Contendibacter</taxon>
    </lineage>
</organism>
<keyword evidence="2" id="KW-1185">Reference proteome</keyword>
<gene>
    <name evidence="1" type="ORF">BN874_690011</name>
</gene>
<evidence type="ECO:0000313" key="1">
    <source>
        <dbReference type="EMBL" id="CDH46961.1"/>
    </source>
</evidence>
<name>A0A7U7GEM7_9GAMM</name>
<dbReference type="Pfam" id="PF23148">
    <property type="entry name" value="Gp77"/>
    <property type="match status" value="1"/>
</dbReference>
<dbReference type="AlphaFoldDB" id="A0A7U7GEM7"/>
<protein>
    <submittedName>
        <fullName evidence="1">Uncharacterized protein</fullName>
    </submittedName>
</protein>
<evidence type="ECO:0000313" key="2">
    <source>
        <dbReference type="Proteomes" id="UP000019184"/>
    </source>
</evidence>
<dbReference type="EMBL" id="CBTK010000286">
    <property type="protein sequence ID" value="CDH46961.1"/>
    <property type="molecule type" value="Genomic_DNA"/>
</dbReference>
<dbReference type="Proteomes" id="UP000019184">
    <property type="component" value="Unassembled WGS sequence"/>
</dbReference>
<sequence length="109" mass="11797">MTVGEFKRVVPDGVLIEKNPTSTLDYVIDLSLEMAASGDTLATVTWDVPAGLTSVLTSKTDTQAVIWLTGGTYSSSVTTQYVVTCTYTTTAGRGDSRQFTVLMRPVYEF</sequence>
<dbReference type="InterPro" id="IPR056928">
    <property type="entry name" value="Gp77-like"/>
</dbReference>
<comment type="caution">
    <text evidence="1">The sequence shown here is derived from an EMBL/GenBank/DDBJ whole genome shotgun (WGS) entry which is preliminary data.</text>
</comment>